<evidence type="ECO:0000259" key="2">
    <source>
        <dbReference type="PROSITE" id="PS00028"/>
    </source>
</evidence>
<feature type="region of interest" description="Disordered" evidence="1">
    <location>
        <begin position="75"/>
        <end position="94"/>
    </location>
</feature>
<accession>A0A2V2X0Q9</accession>
<dbReference type="InterPro" id="IPR013087">
    <property type="entry name" value="Znf_C2H2_type"/>
</dbReference>
<dbReference type="VEuPathDB" id="TriTrypDB:TcBrA4_0099150"/>
<dbReference type="PROSITE" id="PS00028">
    <property type="entry name" value="ZINC_FINGER_C2H2_1"/>
    <property type="match status" value="1"/>
</dbReference>
<gene>
    <name evidence="3" type="ORF">C3747_36g193</name>
</gene>
<proteinExistence type="predicted"/>
<dbReference type="VEuPathDB" id="TriTrypDB:TCDM_11539"/>
<evidence type="ECO:0000313" key="3">
    <source>
        <dbReference type="EMBL" id="PWV14438.1"/>
    </source>
</evidence>
<comment type="caution">
    <text evidence="3">The sequence shown here is derived from an EMBL/GenBank/DDBJ whole genome shotgun (WGS) entry which is preliminary data.</text>
</comment>
<dbReference type="VEuPathDB" id="TriTrypDB:C4B63_66g15"/>
<dbReference type="AlphaFoldDB" id="A0A2V2X0Q9"/>
<evidence type="ECO:0000256" key="1">
    <source>
        <dbReference type="SAM" id="MobiDB-lite"/>
    </source>
</evidence>
<evidence type="ECO:0000313" key="4">
    <source>
        <dbReference type="Proteomes" id="UP000246078"/>
    </source>
</evidence>
<dbReference type="VEuPathDB" id="TriTrypDB:TcCLB.510499.20"/>
<name>A0A2V2X0Q9_TRYCR</name>
<dbReference type="VEuPathDB" id="TriTrypDB:C3747_36g193"/>
<reference evidence="3 4" key="1">
    <citation type="journal article" date="2018" name="Microb. Genom.">
        <title>Expanding an expanded genome: long-read sequencing of Trypanosoma cruzi.</title>
        <authorList>
            <person name="Berna L."/>
            <person name="Rodriguez M."/>
            <person name="Chiribao M.L."/>
            <person name="Parodi-Talice A."/>
            <person name="Pita S."/>
            <person name="Rijo G."/>
            <person name="Alvarez-Valin F."/>
            <person name="Robello C."/>
        </authorList>
    </citation>
    <scope>NUCLEOTIDE SEQUENCE [LARGE SCALE GENOMIC DNA]</scope>
    <source>
        <strain evidence="3 4">TCC</strain>
    </source>
</reference>
<dbReference type="VEuPathDB" id="TriTrypDB:TcCLB.511487.51"/>
<dbReference type="VEuPathDB" id="TriTrypDB:TCSYLVIO_008726"/>
<sequence>MESTIFTETLSTAACAYAPSRRTVEARKHTSTVLDHLVTHIVGVPFFLASSTEERAHGCGLSLATAACPGNKLVMHKPRRRPTSHSSQTHGAPASSHWLDVLLVSDSSGQELTAPLQQATGSPRARDPLSLAGRRLHRPAPAPVFLTNTDAATTTATRHPTHMPLAGADAAQQTRKELRTEKPSPPAGPHTATIRCPTDCPVCGKRCSCRTSVVTHMANAHGITRSQALREFGFRGESEPPEIPPEPPPST</sequence>
<protein>
    <recommendedName>
        <fullName evidence="2">C2H2-type domain-containing protein</fullName>
    </recommendedName>
</protein>
<dbReference type="EMBL" id="PRFC01000036">
    <property type="protein sequence ID" value="PWV14438.1"/>
    <property type="molecule type" value="Genomic_DNA"/>
</dbReference>
<dbReference type="VEuPathDB" id="TriTrypDB:Tc_MARK_3986"/>
<dbReference type="VEuPathDB" id="TriTrypDB:TcG_10726"/>
<dbReference type="VEuPathDB" id="TriTrypDB:ECC02_010956"/>
<feature type="region of interest" description="Disordered" evidence="1">
    <location>
        <begin position="156"/>
        <end position="193"/>
    </location>
</feature>
<feature type="domain" description="C2H2-type" evidence="2">
    <location>
        <begin position="200"/>
        <end position="221"/>
    </location>
</feature>
<organism evidence="3 4">
    <name type="scientific">Trypanosoma cruzi</name>
    <dbReference type="NCBI Taxonomy" id="5693"/>
    <lineage>
        <taxon>Eukaryota</taxon>
        <taxon>Discoba</taxon>
        <taxon>Euglenozoa</taxon>
        <taxon>Kinetoplastea</taxon>
        <taxon>Metakinetoplastina</taxon>
        <taxon>Trypanosomatida</taxon>
        <taxon>Trypanosomatidae</taxon>
        <taxon>Trypanosoma</taxon>
        <taxon>Schizotrypanum</taxon>
    </lineage>
</organism>
<dbReference type="VEuPathDB" id="TriTrypDB:TcCL_Unassigned01285"/>
<dbReference type="Proteomes" id="UP000246078">
    <property type="component" value="Unassembled WGS sequence"/>
</dbReference>